<keyword evidence="2" id="KW-1185">Reference proteome</keyword>
<reference evidence="1" key="1">
    <citation type="journal article" date="2019" name="bioRxiv">
        <title>The Genome of the Zebra Mussel, Dreissena polymorpha: A Resource for Invasive Species Research.</title>
        <authorList>
            <person name="McCartney M.A."/>
            <person name="Auch B."/>
            <person name="Kono T."/>
            <person name="Mallez S."/>
            <person name="Zhang Y."/>
            <person name="Obille A."/>
            <person name="Becker A."/>
            <person name="Abrahante J.E."/>
            <person name="Garbe J."/>
            <person name="Badalamenti J.P."/>
            <person name="Herman A."/>
            <person name="Mangelson H."/>
            <person name="Liachko I."/>
            <person name="Sullivan S."/>
            <person name="Sone E.D."/>
            <person name="Koren S."/>
            <person name="Silverstein K.A.T."/>
            <person name="Beckman K.B."/>
            <person name="Gohl D.M."/>
        </authorList>
    </citation>
    <scope>NUCLEOTIDE SEQUENCE</scope>
    <source>
        <strain evidence="1">Duluth1</strain>
        <tissue evidence="1">Whole animal</tissue>
    </source>
</reference>
<dbReference type="AlphaFoldDB" id="A0A9D4BIN6"/>
<evidence type="ECO:0000313" key="2">
    <source>
        <dbReference type="Proteomes" id="UP000828390"/>
    </source>
</evidence>
<comment type="caution">
    <text evidence="1">The sequence shown here is derived from an EMBL/GenBank/DDBJ whole genome shotgun (WGS) entry which is preliminary data.</text>
</comment>
<dbReference type="EMBL" id="JAIWYP010000015">
    <property type="protein sequence ID" value="KAH3704745.1"/>
    <property type="molecule type" value="Genomic_DNA"/>
</dbReference>
<reference evidence="1" key="2">
    <citation type="submission" date="2020-11" db="EMBL/GenBank/DDBJ databases">
        <authorList>
            <person name="McCartney M.A."/>
            <person name="Auch B."/>
            <person name="Kono T."/>
            <person name="Mallez S."/>
            <person name="Becker A."/>
            <person name="Gohl D.M."/>
            <person name="Silverstein K.A.T."/>
            <person name="Koren S."/>
            <person name="Bechman K.B."/>
            <person name="Herman A."/>
            <person name="Abrahante J.E."/>
            <person name="Garbe J."/>
        </authorList>
    </citation>
    <scope>NUCLEOTIDE SEQUENCE</scope>
    <source>
        <strain evidence="1">Duluth1</strain>
        <tissue evidence="1">Whole animal</tissue>
    </source>
</reference>
<gene>
    <name evidence="1" type="ORF">DPMN_079806</name>
</gene>
<sequence length="160" mass="18762">MKKTKPNKKTGKAQNTNLFCVAQDIIRTHVLTKFHIEWTIHQRDRTIFELVQDITRTNLLTKFHADRTITFAAVRMVTRFYYSHRPCIQPTGIIFELVKYIIGTNRLIKFYEDRTTNVATRMQTRQMLTPHNAQRTKDVGRPQKLTMSTFCSGALTTRID</sequence>
<accession>A0A9D4BIN6</accession>
<name>A0A9D4BIN6_DREPO</name>
<organism evidence="1 2">
    <name type="scientific">Dreissena polymorpha</name>
    <name type="common">Zebra mussel</name>
    <name type="synonym">Mytilus polymorpha</name>
    <dbReference type="NCBI Taxonomy" id="45954"/>
    <lineage>
        <taxon>Eukaryota</taxon>
        <taxon>Metazoa</taxon>
        <taxon>Spiralia</taxon>
        <taxon>Lophotrochozoa</taxon>
        <taxon>Mollusca</taxon>
        <taxon>Bivalvia</taxon>
        <taxon>Autobranchia</taxon>
        <taxon>Heteroconchia</taxon>
        <taxon>Euheterodonta</taxon>
        <taxon>Imparidentia</taxon>
        <taxon>Neoheterodontei</taxon>
        <taxon>Myida</taxon>
        <taxon>Dreissenoidea</taxon>
        <taxon>Dreissenidae</taxon>
        <taxon>Dreissena</taxon>
    </lineage>
</organism>
<dbReference type="Proteomes" id="UP000828390">
    <property type="component" value="Unassembled WGS sequence"/>
</dbReference>
<proteinExistence type="predicted"/>
<protein>
    <submittedName>
        <fullName evidence="1">Uncharacterized protein</fullName>
    </submittedName>
</protein>
<evidence type="ECO:0000313" key="1">
    <source>
        <dbReference type="EMBL" id="KAH3704745.1"/>
    </source>
</evidence>